<dbReference type="eggNOG" id="COG0392">
    <property type="taxonomic scope" value="Bacteria"/>
</dbReference>
<keyword evidence="1" id="KW-1133">Transmembrane helix</keyword>
<protein>
    <recommendedName>
        <fullName evidence="7">Lysylphosphatidylglycerol synthase-like protein</fullName>
    </recommendedName>
</protein>
<feature type="transmembrane region" description="Helical" evidence="1">
    <location>
        <begin position="12"/>
        <end position="33"/>
    </location>
</feature>
<evidence type="ECO:0000256" key="1">
    <source>
        <dbReference type="SAM" id="Phobius"/>
    </source>
</evidence>
<evidence type="ECO:0000313" key="4">
    <source>
        <dbReference type="EMBL" id="GAL90521.1"/>
    </source>
</evidence>
<reference evidence="6" key="1">
    <citation type="journal article" date="2014" name="Genome Announc.">
        <title>Draft Genome Sequence of Marine Flavobacterium Jejuia pallidilutea Strain 11shimoA1 and Pigmentation Mutants.</title>
        <authorList>
            <person name="Takatani N."/>
            <person name="Nakanishi M."/>
            <person name="Meirelles P."/>
            <person name="Mino S."/>
            <person name="Suda W."/>
            <person name="Oshima K."/>
            <person name="Hattori M."/>
            <person name="Ohkuma M."/>
            <person name="Hosokawa M."/>
            <person name="Miyashita K."/>
            <person name="Thompson F.L."/>
            <person name="Niwa A."/>
            <person name="Sawabe T."/>
            <person name="Sawabe T."/>
        </authorList>
    </citation>
    <scope>NUCLEOTIDE SEQUENCE [LARGE SCALE GENOMIC DNA]</scope>
    <source>
        <strain evidence="6">JCM 19538</strain>
    </source>
</reference>
<dbReference type="OrthoDB" id="1121314at2"/>
<gene>
    <name evidence="2" type="ORF">JCM19301_1303</name>
    <name evidence="3" type="ORF">JCM19302_3576</name>
    <name evidence="4" type="ORF">JCM19538_286</name>
</gene>
<keyword evidence="6" id="KW-1185">Reference proteome</keyword>
<dbReference type="RefSeq" id="WP_042242857.1">
    <property type="nucleotide sequence ID" value="NZ_BBNR01000006.1"/>
</dbReference>
<evidence type="ECO:0000313" key="6">
    <source>
        <dbReference type="Proteomes" id="UP000030184"/>
    </source>
</evidence>
<organism evidence="3 5">
    <name type="scientific">Jejuia pallidilutea</name>
    <dbReference type="NCBI Taxonomy" id="504487"/>
    <lineage>
        <taxon>Bacteria</taxon>
        <taxon>Pseudomonadati</taxon>
        <taxon>Bacteroidota</taxon>
        <taxon>Flavobacteriia</taxon>
        <taxon>Flavobacteriales</taxon>
        <taxon>Flavobacteriaceae</taxon>
        <taxon>Jejuia</taxon>
    </lineage>
</organism>
<dbReference type="Proteomes" id="UP000029641">
    <property type="component" value="Unassembled WGS sequence"/>
</dbReference>
<evidence type="ECO:0008006" key="7">
    <source>
        <dbReference type="Google" id="ProtNLM"/>
    </source>
</evidence>
<sequence length="321" mass="36811">MHYALPYKTKQFFFVLIKLSIVLGAGFFIYHKLVNNSDLDVSSFIQFTSQNSVFSLRNTVLLVVLSVLNWFLETLKWQDLASEIKKINFKNALEQSLGALTASLFTPNRIGEYGAKAMYYAAHLRKKIMLTNLLSNMLQMSITTIFGIIGFSVFLQKHNIGVNYNKISQFLIVAFCVVLVILLGFLQNRFKIKGCSTKHTKAFLFHFPKQKLYLGFVLSLARYIVFSFQFFLLLHFFKADFSYIEAITAITSMYLLASIIPSIFIFDVVIKGSVAVYLFSFLQINELIVLSSITVMWLFNFVLPSIFGSYYVITFKLPKNI</sequence>
<comment type="caution">
    <text evidence="3">The sequence shown here is derived from an EMBL/GenBank/DDBJ whole genome shotgun (WGS) entry which is preliminary data.</text>
</comment>
<feature type="transmembrane region" description="Helical" evidence="1">
    <location>
        <begin position="53"/>
        <end position="72"/>
    </location>
</feature>
<feature type="transmembrane region" description="Helical" evidence="1">
    <location>
        <begin position="243"/>
        <end position="266"/>
    </location>
</feature>
<proteinExistence type="predicted"/>
<feature type="transmembrane region" description="Helical" evidence="1">
    <location>
        <begin position="133"/>
        <end position="155"/>
    </location>
</feature>
<evidence type="ECO:0000313" key="3">
    <source>
        <dbReference type="EMBL" id="GAL70454.1"/>
    </source>
</evidence>
<dbReference type="EMBL" id="BBNS01000005">
    <property type="protein sequence ID" value="GAL70454.1"/>
    <property type="molecule type" value="Genomic_DNA"/>
</dbReference>
<dbReference type="STRING" id="504487.JCM19538_286"/>
<dbReference type="EMBL" id="BBNR01000006">
    <property type="protein sequence ID" value="GAL66759.1"/>
    <property type="molecule type" value="Genomic_DNA"/>
</dbReference>
<name>A0A090W4S5_9FLAO</name>
<keyword evidence="1" id="KW-0472">Membrane</keyword>
<dbReference type="Proteomes" id="UP000029646">
    <property type="component" value="Unassembled WGS sequence"/>
</dbReference>
<dbReference type="EMBL" id="BBNY01000074">
    <property type="protein sequence ID" value="GAL90521.1"/>
    <property type="molecule type" value="Genomic_DNA"/>
</dbReference>
<feature type="transmembrane region" description="Helical" evidence="1">
    <location>
        <begin position="167"/>
        <end position="186"/>
    </location>
</feature>
<feature type="transmembrane region" description="Helical" evidence="1">
    <location>
        <begin position="287"/>
        <end position="313"/>
    </location>
</feature>
<dbReference type="Proteomes" id="UP000030184">
    <property type="component" value="Unassembled WGS sequence"/>
</dbReference>
<evidence type="ECO:0000313" key="2">
    <source>
        <dbReference type="EMBL" id="GAL66759.1"/>
    </source>
</evidence>
<feature type="transmembrane region" description="Helical" evidence="1">
    <location>
        <begin position="212"/>
        <end position="237"/>
    </location>
</feature>
<accession>A0A090W4S5</accession>
<evidence type="ECO:0000313" key="5">
    <source>
        <dbReference type="Proteomes" id="UP000029646"/>
    </source>
</evidence>
<dbReference type="AlphaFoldDB" id="A0A090W4S5"/>
<keyword evidence="1" id="KW-0812">Transmembrane</keyword>